<dbReference type="GO" id="GO:0006511">
    <property type="term" value="P:ubiquitin-dependent protein catabolic process"/>
    <property type="evidence" value="ECO:0007669"/>
    <property type="project" value="TreeGrafter"/>
</dbReference>
<evidence type="ECO:0000313" key="3">
    <source>
        <dbReference type="EMBL" id="KKY27512.1"/>
    </source>
</evidence>
<dbReference type="Proteomes" id="UP000053317">
    <property type="component" value="Unassembled WGS sequence"/>
</dbReference>
<dbReference type="AlphaFoldDB" id="A0A0G2EY32"/>
<evidence type="ECO:0000256" key="1">
    <source>
        <dbReference type="SAM" id="MobiDB-lite"/>
    </source>
</evidence>
<sequence length="630" mass="71092">MGLSIFGTPRPGSKAANTTAENVKDAAIESGTSSLPFVLDKVNVPVEVLLIALISCCNSFASNVIAVLNKQNKWRLINTAIWGTCFMIAFVWGFFNSITNHADIASGFLRFPTVCIVGFIPHLLILVGMSFCAAIYCLALTLTAFSLETNPAIRRPTTFRERWQIAHENLQAAIQVKGFEIRWYEDFYTALLRIGFAVLSAASEAVFLNEGRAVEVRRYTWLEEERFDELESAQGKQQPAATYFHIHEEFGIPPGGIASFESGYGIERKIEDSKAKNNRNDVHLHPGPNGVGALQRSTRFWLLFVFVKGIFFLVMGWAAYGIGSALDYVGLTYRPRWLRTLIGKSLRRDADQEDRNRKFREHAYALEHWIQGEGGELRTPRNEAYDIEPEIRRRLTYERSTEDPKFEKKVDQKIYDWWKSGGWFGSEDFSGEYRPTTVDDEDTTSVISMSTNASTTDATTTDDEREWEELSSGQITPTQADFTRESTPVIESDLTPLDASTLSRLLNPRDTTSRSEARILSSHLSAPEHHIITRSQFRRELERERSGILLAGRVPNAGSTFSSATSSHIKPSAEQESEILENMILTRRQQQQRQSRHSHNSPTIHDSSDTLATPQGPLTPSHQYSEYIQV</sequence>
<reference evidence="3 4" key="1">
    <citation type="submission" date="2015-05" db="EMBL/GenBank/DDBJ databases">
        <title>Distinctive expansion of gene families associated with plant cell wall degradation and secondary metabolism in the genomes of grapevine trunk pathogens.</title>
        <authorList>
            <person name="Lawrence D.P."/>
            <person name="Travadon R."/>
            <person name="Rolshausen P.E."/>
            <person name="Baumgartner K."/>
        </authorList>
    </citation>
    <scope>NUCLEOTIDE SEQUENCE [LARGE SCALE GENOMIC DNA]</scope>
    <source>
        <strain evidence="3">UCRPC4</strain>
    </source>
</reference>
<dbReference type="OrthoDB" id="66726at2759"/>
<evidence type="ECO:0000313" key="4">
    <source>
        <dbReference type="Proteomes" id="UP000053317"/>
    </source>
</evidence>
<proteinExistence type="predicted"/>
<feature type="transmembrane region" description="Helical" evidence="2">
    <location>
        <begin position="119"/>
        <end position="145"/>
    </location>
</feature>
<dbReference type="PANTHER" id="PTHR22696:SF1">
    <property type="entry name" value="E3 UBIQUITIN-PROTEIN LIGASE RNF26"/>
    <property type="match status" value="1"/>
</dbReference>
<gene>
    <name evidence="3" type="ORF">UCRPC4_g01107</name>
</gene>
<dbReference type="PANTHER" id="PTHR22696">
    <property type="entry name" value="E3 UBIQUITIN-PROTEIN LIGASE RNF26"/>
    <property type="match status" value="1"/>
</dbReference>
<protein>
    <submittedName>
        <fullName evidence="3">Putative ubiquitin-protein ligase</fullName>
    </submittedName>
</protein>
<evidence type="ECO:0000256" key="2">
    <source>
        <dbReference type="SAM" id="Phobius"/>
    </source>
</evidence>
<organism evidence="3 4">
    <name type="scientific">Phaeomoniella chlamydospora</name>
    <name type="common">Phaeoacremonium chlamydosporum</name>
    <dbReference type="NCBI Taxonomy" id="158046"/>
    <lineage>
        <taxon>Eukaryota</taxon>
        <taxon>Fungi</taxon>
        <taxon>Dikarya</taxon>
        <taxon>Ascomycota</taxon>
        <taxon>Pezizomycotina</taxon>
        <taxon>Eurotiomycetes</taxon>
        <taxon>Chaetothyriomycetidae</taxon>
        <taxon>Phaeomoniellales</taxon>
        <taxon>Phaeomoniellaceae</taxon>
        <taxon>Phaeomoniella</taxon>
    </lineage>
</organism>
<keyword evidence="4" id="KW-1185">Reference proteome</keyword>
<feature type="transmembrane region" description="Helical" evidence="2">
    <location>
        <begin position="300"/>
        <end position="320"/>
    </location>
</feature>
<name>A0A0G2EY32_PHACM</name>
<keyword evidence="2" id="KW-1133">Transmembrane helix</keyword>
<dbReference type="GO" id="GO:0061630">
    <property type="term" value="F:ubiquitin protein ligase activity"/>
    <property type="evidence" value="ECO:0007669"/>
    <property type="project" value="TreeGrafter"/>
</dbReference>
<accession>A0A0G2EY32</accession>
<feature type="region of interest" description="Disordered" evidence="1">
    <location>
        <begin position="587"/>
        <end position="630"/>
    </location>
</feature>
<reference evidence="3 4" key="2">
    <citation type="submission" date="2015-05" db="EMBL/GenBank/DDBJ databases">
        <authorList>
            <person name="Morales-Cruz A."/>
            <person name="Amrine K.C."/>
            <person name="Cantu D."/>
        </authorList>
    </citation>
    <scope>NUCLEOTIDE SEQUENCE [LARGE SCALE GENOMIC DNA]</scope>
    <source>
        <strain evidence="3">UCRPC4</strain>
    </source>
</reference>
<feature type="transmembrane region" description="Helical" evidence="2">
    <location>
        <begin position="80"/>
        <end position="99"/>
    </location>
</feature>
<feature type="transmembrane region" description="Helical" evidence="2">
    <location>
        <begin position="48"/>
        <end position="68"/>
    </location>
</feature>
<dbReference type="GO" id="GO:0016567">
    <property type="term" value="P:protein ubiquitination"/>
    <property type="evidence" value="ECO:0007669"/>
    <property type="project" value="TreeGrafter"/>
</dbReference>
<comment type="caution">
    <text evidence="3">The sequence shown here is derived from an EMBL/GenBank/DDBJ whole genome shotgun (WGS) entry which is preliminary data.</text>
</comment>
<keyword evidence="3" id="KW-0436">Ligase</keyword>
<dbReference type="EMBL" id="LCWF01000024">
    <property type="protein sequence ID" value="KKY27512.1"/>
    <property type="molecule type" value="Genomic_DNA"/>
</dbReference>
<keyword evidence="2" id="KW-0812">Transmembrane</keyword>
<keyword evidence="2" id="KW-0472">Membrane</keyword>
<feature type="compositionally biased region" description="Polar residues" evidence="1">
    <location>
        <begin position="600"/>
        <end position="630"/>
    </location>
</feature>
<dbReference type="GO" id="GO:0016874">
    <property type="term" value="F:ligase activity"/>
    <property type="evidence" value="ECO:0007669"/>
    <property type="project" value="UniProtKB-KW"/>
</dbReference>